<dbReference type="Proteomes" id="UP000018466">
    <property type="component" value="Unassembled WGS sequence"/>
</dbReference>
<dbReference type="EMBL" id="AGEL01000015">
    <property type="protein sequence ID" value="EHO15736.1"/>
    <property type="molecule type" value="Genomic_DNA"/>
</dbReference>
<name>A0AA36Y3E3_9FIRM</name>
<dbReference type="PANTHER" id="PTHR31299:SF0">
    <property type="entry name" value="ESTERASE, PUTATIVE (AFU_ORTHOLOGUE AFUA_1G05850)-RELATED"/>
    <property type="match status" value="1"/>
</dbReference>
<dbReference type="InterPro" id="IPR052036">
    <property type="entry name" value="Hydrolase/PRTase-associated"/>
</dbReference>
<dbReference type="GO" id="GO:0046677">
    <property type="term" value="P:response to antibiotic"/>
    <property type="evidence" value="ECO:0007669"/>
    <property type="project" value="InterPro"/>
</dbReference>
<dbReference type="PANTHER" id="PTHR31299">
    <property type="entry name" value="ESTERASE, PUTATIVE (AFU_ORTHOLOGUE AFUA_1G05850)-RELATED"/>
    <property type="match status" value="1"/>
</dbReference>
<dbReference type="Gene3D" id="3.30.1870.10">
    <property type="entry name" value="EreA-like, domain 2"/>
    <property type="match status" value="1"/>
</dbReference>
<sequence>MLNILKKILKLCVRLLLGLILLLLGIVLFCFGKQKIEEVQAHREIPELRAEMQSLSADHIPANVSVLAIGEAVHGSREFQELKLSVLREMVEKQGYTAFALEADYSECADINRYLQSGEGKPEELVQKFSFPIYHTKEMAELLGWIQDWNRTALEEKKVRFYGFDMQNPETGYAFLKQYSLAHGLATEAEFDAVLENILTPPYSLSPESAGQAVAFLNRLKEKAGTADMRDADARDFQMELTTVRQAMESRTSTEESNTLRDRDMAENVEAIRKIEAEIGSGKLVISAHDGHIERENPIYTSMGVLLSQDIGNNYYAIGTDVWKVRDNMKCMGEAKRSTQTFVSCDPLAAQARFAAGQQYVLYFSALSDEESRIAALVRTPMRMMQLGEGYTFLMRLLPDRSYRLQGAPATYYDAMLFLYEAHPIEILNGSGS</sequence>
<dbReference type="GeneID" id="86941770"/>
<dbReference type="SUPFAM" id="SSF159501">
    <property type="entry name" value="EreA/ChaN-like"/>
    <property type="match status" value="1"/>
</dbReference>
<dbReference type="CDD" id="cd14728">
    <property type="entry name" value="Ere-like"/>
    <property type="match status" value="1"/>
</dbReference>
<organism evidence="1 2">
    <name type="scientific">Stomatobaculum longum</name>
    <dbReference type="NCBI Taxonomy" id="796942"/>
    <lineage>
        <taxon>Bacteria</taxon>
        <taxon>Bacillati</taxon>
        <taxon>Bacillota</taxon>
        <taxon>Clostridia</taxon>
        <taxon>Lachnospirales</taxon>
        <taxon>Lachnospiraceae</taxon>
        <taxon>Stomatobaculum</taxon>
    </lineage>
</organism>
<dbReference type="InterPro" id="IPR007815">
    <property type="entry name" value="Emycin_Estase"/>
</dbReference>
<proteinExistence type="predicted"/>
<reference evidence="1 2" key="1">
    <citation type="submission" date="2011-10" db="EMBL/GenBank/DDBJ databases">
        <title>The Genome Sequence of Lachnospiraceae bacterium ACC2.</title>
        <authorList>
            <consortium name="The Broad Institute Genome Sequencing Platform"/>
            <person name="Earl A."/>
            <person name="Ward D."/>
            <person name="Feldgarden M."/>
            <person name="Gevers D."/>
            <person name="Sizova M."/>
            <person name="Hazen A."/>
            <person name="Epstein S."/>
            <person name="Young S.K."/>
            <person name="Zeng Q."/>
            <person name="Gargeya S."/>
            <person name="Fitzgerald M."/>
            <person name="Haas B."/>
            <person name="Abouelleil A."/>
            <person name="Alvarado L."/>
            <person name="Arachchi H.M."/>
            <person name="Berlin A."/>
            <person name="Brown A."/>
            <person name="Chapman S.B."/>
            <person name="Chen Z."/>
            <person name="Dunbar C."/>
            <person name="Freedman E."/>
            <person name="Gearin G."/>
            <person name="Goldberg J."/>
            <person name="Griggs A."/>
            <person name="Gujja S."/>
            <person name="Heiman D."/>
            <person name="Howarth C."/>
            <person name="Larson L."/>
            <person name="Lui A."/>
            <person name="MacDonald P.J.P."/>
            <person name="Montmayeur A."/>
            <person name="Murphy C."/>
            <person name="Neiman D."/>
            <person name="Pearson M."/>
            <person name="Priest M."/>
            <person name="Roberts A."/>
            <person name="Saif S."/>
            <person name="Shea T."/>
            <person name="Shenoy N."/>
            <person name="Sisk P."/>
            <person name="Stolte C."/>
            <person name="Sykes S."/>
            <person name="Wortman J."/>
            <person name="Nusbaum C."/>
            <person name="Birren B."/>
        </authorList>
    </citation>
    <scope>NUCLEOTIDE SEQUENCE [LARGE SCALE GENOMIC DNA]</scope>
    <source>
        <strain evidence="1 2">ACC2</strain>
    </source>
</reference>
<dbReference type="AlphaFoldDB" id="A0AA36Y3E3"/>
<dbReference type="Pfam" id="PF05139">
    <property type="entry name" value="Erythro_esteras"/>
    <property type="match status" value="1"/>
</dbReference>
<comment type="caution">
    <text evidence="1">The sequence shown here is derived from an EMBL/GenBank/DDBJ whole genome shotgun (WGS) entry which is preliminary data.</text>
</comment>
<evidence type="ECO:0000313" key="1">
    <source>
        <dbReference type="EMBL" id="EHO15736.1"/>
    </source>
</evidence>
<evidence type="ECO:0000313" key="2">
    <source>
        <dbReference type="Proteomes" id="UP000018466"/>
    </source>
</evidence>
<dbReference type="Gene3D" id="3.40.1660.10">
    <property type="entry name" value="EreA-like (biosynthetic domain)"/>
    <property type="match status" value="1"/>
</dbReference>
<accession>A0AA36Y3E3</accession>
<gene>
    <name evidence="1" type="ORF">HMPREF9623_02057</name>
</gene>
<keyword evidence="2" id="KW-1185">Reference proteome</keyword>
<dbReference type="Gene3D" id="1.20.1440.30">
    <property type="entry name" value="Biosynthetic Protein domain"/>
    <property type="match status" value="1"/>
</dbReference>
<protein>
    <recommendedName>
        <fullName evidence="3">Erythromycin esterase</fullName>
    </recommendedName>
</protein>
<dbReference type="RefSeq" id="WP_009533863.1">
    <property type="nucleotide sequence ID" value="NZ_JH590865.1"/>
</dbReference>
<evidence type="ECO:0008006" key="3">
    <source>
        <dbReference type="Google" id="ProtNLM"/>
    </source>
</evidence>